<dbReference type="PANTHER" id="PTHR12144">
    <property type="entry name" value="NEGATIVE ELONGATION FACTOR D"/>
    <property type="match status" value="1"/>
</dbReference>
<dbReference type="Pfam" id="PF04858">
    <property type="entry name" value="TH1"/>
    <property type="match status" value="1"/>
</dbReference>
<name>A0A183DQA5_9BILA</name>
<evidence type="ECO:0000256" key="6">
    <source>
        <dbReference type="ARBA" id="ARBA00023242"/>
    </source>
</evidence>
<dbReference type="AlphaFoldDB" id="A0A183DQA5"/>
<organism evidence="9">
    <name type="scientific">Gongylonema pulchrum</name>
    <dbReference type="NCBI Taxonomy" id="637853"/>
    <lineage>
        <taxon>Eukaryota</taxon>
        <taxon>Metazoa</taxon>
        <taxon>Ecdysozoa</taxon>
        <taxon>Nematoda</taxon>
        <taxon>Chromadorea</taxon>
        <taxon>Rhabditida</taxon>
        <taxon>Spirurina</taxon>
        <taxon>Spiruromorpha</taxon>
        <taxon>Spiruroidea</taxon>
        <taxon>Gongylonematidae</taxon>
        <taxon>Gongylonema</taxon>
    </lineage>
</organism>
<proteinExistence type="inferred from homology"/>
<dbReference type="WBParaSite" id="GPUH_0001090901-mRNA-1">
    <property type="protein sequence ID" value="GPUH_0001090901-mRNA-1"/>
    <property type="gene ID" value="GPUH_0001090901"/>
</dbReference>
<dbReference type="EMBL" id="UYRT01078217">
    <property type="protein sequence ID" value="VDN18061.1"/>
    <property type="molecule type" value="Genomic_DNA"/>
</dbReference>
<dbReference type="InterPro" id="IPR006942">
    <property type="entry name" value="TH1"/>
</dbReference>
<evidence type="ECO:0000313" key="8">
    <source>
        <dbReference type="Proteomes" id="UP000271098"/>
    </source>
</evidence>
<dbReference type="PANTHER" id="PTHR12144:SF0">
    <property type="entry name" value="NEGATIVE ELONGATION FACTOR C_D"/>
    <property type="match status" value="1"/>
</dbReference>
<evidence type="ECO:0000256" key="2">
    <source>
        <dbReference type="ARBA" id="ARBA00005726"/>
    </source>
</evidence>
<evidence type="ECO:0000256" key="4">
    <source>
        <dbReference type="ARBA" id="ARBA00023015"/>
    </source>
</evidence>
<sequence>MEGTEEGARKCIENTLSTLIRRNFVAETIDAKFEVAENVDAWLPELLENSTWRNLIYSLSEQNPQSQFLKVAIHNISDAGFQHEITNVNTAAQQFLVLIVITRRPFTKQELQEEGRGKVAMKCAHMSEAICQGARKDHFEDVNAIHFALVEVNNDVRQAMHAMINNKCLNPTDITCLYEVSNF</sequence>
<dbReference type="Proteomes" id="UP000271098">
    <property type="component" value="Unassembled WGS sequence"/>
</dbReference>
<protein>
    <submittedName>
        <fullName evidence="9">EKC/KEOPS complex subunit CGI121</fullName>
    </submittedName>
</protein>
<comment type="subcellular location">
    <subcellularLocation>
        <location evidence="1">Nucleus</location>
    </subcellularLocation>
</comment>
<evidence type="ECO:0000256" key="3">
    <source>
        <dbReference type="ARBA" id="ARBA00022491"/>
    </source>
</evidence>
<keyword evidence="3" id="KW-0678">Repressor</keyword>
<keyword evidence="4" id="KW-0805">Transcription regulation</keyword>
<evidence type="ECO:0000313" key="9">
    <source>
        <dbReference type="WBParaSite" id="GPUH_0001090901-mRNA-1"/>
    </source>
</evidence>
<dbReference type="GO" id="GO:0034244">
    <property type="term" value="P:negative regulation of transcription elongation by RNA polymerase II"/>
    <property type="evidence" value="ECO:0007669"/>
    <property type="project" value="TreeGrafter"/>
</dbReference>
<evidence type="ECO:0000313" key="7">
    <source>
        <dbReference type="EMBL" id="VDN18061.1"/>
    </source>
</evidence>
<keyword evidence="6" id="KW-0539">Nucleus</keyword>
<dbReference type="OrthoDB" id="511287at2759"/>
<reference evidence="7 8" key="2">
    <citation type="submission" date="2018-11" db="EMBL/GenBank/DDBJ databases">
        <authorList>
            <consortium name="Pathogen Informatics"/>
        </authorList>
    </citation>
    <scope>NUCLEOTIDE SEQUENCE [LARGE SCALE GENOMIC DNA]</scope>
</reference>
<dbReference type="GO" id="GO:0003723">
    <property type="term" value="F:RNA binding"/>
    <property type="evidence" value="ECO:0007669"/>
    <property type="project" value="TreeGrafter"/>
</dbReference>
<evidence type="ECO:0000256" key="1">
    <source>
        <dbReference type="ARBA" id="ARBA00004123"/>
    </source>
</evidence>
<comment type="similarity">
    <text evidence="2">Belongs to the NELF-D family.</text>
</comment>
<keyword evidence="5" id="KW-0804">Transcription</keyword>
<accession>A0A183DQA5</accession>
<dbReference type="GO" id="GO:0032021">
    <property type="term" value="C:NELF complex"/>
    <property type="evidence" value="ECO:0007669"/>
    <property type="project" value="TreeGrafter"/>
</dbReference>
<reference evidence="9" key="1">
    <citation type="submission" date="2016-06" db="UniProtKB">
        <authorList>
            <consortium name="WormBaseParasite"/>
        </authorList>
    </citation>
    <scope>IDENTIFICATION</scope>
</reference>
<gene>
    <name evidence="7" type="ORF">GPUH_LOCUS10896</name>
</gene>
<keyword evidence="8" id="KW-1185">Reference proteome</keyword>
<evidence type="ECO:0000256" key="5">
    <source>
        <dbReference type="ARBA" id="ARBA00023163"/>
    </source>
</evidence>